<sequence length="156" mass="16970">MSQWNFPPKGGYEDFAVSLGVKRSEDNDELDYARRHLVVAAKAAGKLAVDTVYTDVNDEMGLRKMTEQGRRLGYDGKFVISPRQVPVVHDVYTPTETEILHARQVRAAMAEAEREGRGVAVLNGKMLDKPVLRQAETTLALAAASGALERGAAADG</sequence>
<evidence type="ECO:0000256" key="2">
    <source>
        <dbReference type="ARBA" id="ARBA00022723"/>
    </source>
</evidence>
<dbReference type="Gene3D" id="3.20.20.60">
    <property type="entry name" value="Phosphoenolpyruvate-binding domains"/>
    <property type="match status" value="1"/>
</dbReference>
<feature type="domain" description="HpcH/HpaI aldolase/citrate lyase" evidence="4">
    <location>
        <begin position="11"/>
        <end position="82"/>
    </location>
</feature>
<reference evidence="5 6" key="1">
    <citation type="journal article" date="2021" name="Sci. Rep.">
        <title>The distribution of antibiotic resistance genes in chicken gut microbiota commensals.</title>
        <authorList>
            <person name="Juricova H."/>
            <person name="Matiasovicova J."/>
            <person name="Kubasova T."/>
            <person name="Cejkova D."/>
            <person name="Rychlik I."/>
        </authorList>
    </citation>
    <scope>NUCLEOTIDE SEQUENCE [LARGE SCALE GENOMIC DNA]</scope>
    <source>
        <strain evidence="5 6">An411</strain>
    </source>
</reference>
<dbReference type="GO" id="GO:0016829">
    <property type="term" value="F:lyase activity"/>
    <property type="evidence" value="ECO:0007669"/>
    <property type="project" value="UniProtKB-KW"/>
</dbReference>
<name>A0ABS2FXE3_9FIRM</name>
<evidence type="ECO:0000256" key="1">
    <source>
        <dbReference type="ARBA" id="ARBA00001946"/>
    </source>
</evidence>
<dbReference type="SUPFAM" id="SSF51621">
    <property type="entry name" value="Phosphoenolpyruvate/pyruvate domain"/>
    <property type="match status" value="1"/>
</dbReference>
<dbReference type="PANTHER" id="PTHR32308:SF0">
    <property type="entry name" value="HPCH_HPAI ALDOLASE_CITRATE LYASE DOMAIN-CONTAINING PROTEIN"/>
    <property type="match status" value="1"/>
</dbReference>
<gene>
    <name evidence="5" type="ORF">H9X91_08920</name>
</gene>
<protein>
    <submittedName>
        <fullName evidence="5">Citrate lyase</fullName>
    </submittedName>
</protein>
<evidence type="ECO:0000313" key="6">
    <source>
        <dbReference type="Proteomes" id="UP000719500"/>
    </source>
</evidence>
<dbReference type="InterPro" id="IPR005000">
    <property type="entry name" value="Aldolase/citrate-lyase_domain"/>
</dbReference>
<dbReference type="RefSeq" id="WP_204804441.1">
    <property type="nucleotide sequence ID" value="NZ_JACSNX010000012.1"/>
</dbReference>
<dbReference type="PANTHER" id="PTHR32308">
    <property type="entry name" value="LYASE BETA SUBUNIT, PUTATIVE (AFU_ORTHOLOGUE AFUA_4G13030)-RELATED"/>
    <property type="match status" value="1"/>
</dbReference>
<organism evidence="5 6">
    <name type="scientific">Oscillibacter valericigenes</name>
    <dbReference type="NCBI Taxonomy" id="351091"/>
    <lineage>
        <taxon>Bacteria</taxon>
        <taxon>Bacillati</taxon>
        <taxon>Bacillota</taxon>
        <taxon>Clostridia</taxon>
        <taxon>Eubacteriales</taxon>
        <taxon>Oscillospiraceae</taxon>
        <taxon>Oscillibacter</taxon>
    </lineage>
</organism>
<proteinExistence type="predicted"/>
<dbReference type="InterPro" id="IPR040442">
    <property type="entry name" value="Pyrv_kinase-like_dom_sf"/>
</dbReference>
<evidence type="ECO:0000256" key="3">
    <source>
        <dbReference type="ARBA" id="ARBA00022842"/>
    </source>
</evidence>
<keyword evidence="3" id="KW-0460">Magnesium</keyword>
<dbReference type="Pfam" id="PF03328">
    <property type="entry name" value="HpcH_HpaI"/>
    <property type="match status" value="1"/>
</dbReference>
<evidence type="ECO:0000259" key="4">
    <source>
        <dbReference type="Pfam" id="PF03328"/>
    </source>
</evidence>
<keyword evidence="6" id="KW-1185">Reference proteome</keyword>
<keyword evidence="5" id="KW-0456">Lyase</keyword>
<evidence type="ECO:0000313" key="5">
    <source>
        <dbReference type="EMBL" id="MBM6851555.1"/>
    </source>
</evidence>
<comment type="cofactor">
    <cofactor evidence="1">
        <name>Mg(2+)</name>
        <dbReference type="ChEBI" id="CHEBI:18420"/>
    </cofactor>
</comment>
<accession>A0ABS2FXE3</accession>
<dbReference type="Proteomes" id="UP000719500">
    <property type="component" value="Unassembled WGS sequence"/>
</dbReference>
<comment type="caution">
    <text evidence="5">The sequence shown here is derived from an EMBL/GenBank/DDBJ whole genome shotgun (WGS) entry which is preliminary data.</text>
</comment>
<dbReference type="EMBL" id="JACSNX010000012">
    <property type="protein sequence ID" value="MBM6851555.1"/>
    <property type="molecule type" value="Genomic_DNA"/>
</dbReference>
<dbReference type="InterPro" id="IPR015813">
    <property type="entry name" value="Pyrv/PenolPyrv_kinase-like_dom"/>
</dbReference>
<keyword evidence="2" id="KW-0479">Metal-binding</keyword>